<evidence type="ECO:0000256" key="1">
    <source>
        <dbReference type="SAM" id="Phobius"/>
    </source>
</evidence>
<dbReference type="AlphaFoldDB" id="A0AAV7MC49"/>
<evidence type="ECO:0000313" key="2">
    <source>
        <dbReference type="EMBL" id="KAJ1100901.1"/>
    </source>
</evidence>
<organism evidence="2 3">
    <name type="scientific">Pleurodeles waltl</name>
    <name type="common">Iberian ribbed newt</name>
    <dbReference type="NCBI Taxonomy" id="8319"/>
    <lineage>
        <taxon>Eukaryota</taxon>
        <taxon>Metazoa</taxon>
        <taxon>Chordata</taxon>
        <taxon>Craniata</taxon>
        <taxon>Vertebrata</taxon>
        <taxon>Euteleostomi</taxon>
        <taxon>Amphibia</taxon>
        <taxon>Batrachia</taxon>
        <taxon>Caudata</taxon>
        <taxon>Salamandroidea</taxon>
        <taxon>Salamandridae</taxon>
        <taxon>Pleurodelinae</taxon>
        <taxon>Pleurodeles</taxon>
    </lineage>
</organism>
<keyword evidence="1" id="KW-1133">Transmembrane helix</keyword>
<feature type="non-terminal residue" evidence="2">
    <location>
        <position position="94"/>
    </location>
</feature>
<protein>
    <submittedName>
        <fullName evidence="2">Uncharacterized protein</fullName>
    </submittedName>
</protein>
<name>A0AAV7MC49_PLEWA</name>
<reference evidence="2" key="1">
    <citation type="journal article" date="2022" name="bioRxiv">
        <title>Sequencing and chromosome-scale assembly of the giantPleurodeles waltlgenome.</title>
        <authorList>
            <person name="Brown T."/>
            <person name="Elewa A."/>
            <person name="Iarovenko S."/>
            <person name="Subramanian E."/>
            <person name="Araus A.J."/>
            <person name="Petzold A."/>
            <person name="Susuki M."/>
            <person name="Suzuki K.-i.T."/>
            <person name="Hayashi T."/>
            <person name="Toyoda A."/>
            <person name="Oliveira C."/>
            <person name="Osipova E."/>
            <person name="Leigh N.D."/>
            <person name="Simon A."/>
            <person name="Yun M.H."/>
        </authorList>
    </citation>
    <scope>NUCLEOTIDE SEQUENCE</scope>
    <source>
        <strain evidence="2">20211129_DDA</strain>
        <tissue evidence="2">Liver</tissue>
    </source>
</reference>
<dbReference type="EMBL" id="JANPWB010000014">
    <property type="protein sequence ID" value="KAJ1100901.1"/>
    <property type="molecule type" value="Genomic_DNA"/>
</dbReference>
<sequence>MLNERHCCAFIPDNSNKIRGMLTNLTRDSADLKEQKEPGVWEKAGKGITKVGNWISNIWNGVLAKILGGILIVLTCLFGLWLSCKISKRIKRKL</sequence>
<gene>
    <name evidence="2" type="ORF">NDU88_005976</name>
</gene>
<keyword evidence="1" id="KW-0472">Membrane</keyword>
<dbReference type="Proteomes" id="UP001066276">
    <property type="component" value="Chromosome 10"/>
</dbReference>
<keyword evidence="3" id="KW-1185">Reference proteome</keyword>
<evidence type="ECO:0000313" key="3">
    <source>
        <dbReference type="Proteomes" id="UP001066276"/>
    </source>
</evidence>
<comment type="caution">
    <text evidence="2">The sequence shown here is derived from an EMBL/GenBank/DDBJ whole genome shotgun (WGS) entry which is preliminary data.</text>
</comment>
<accession>A0AAV7MC49</accession>
<feature type="transmembrane region" description="Helical" evidence="1">
    <location>
        <begin position="62"/>
        <end position="84"/>
    </location>
</feature>
<proteinExistence type="predicted"/>
<keyword evidence="1" id="KW-0812">Transmembrane</keyword>